<dbReference type="InterPro" id="IPR012677">
    <property type="entry name" value="Nucleotide-bd_a/b_plait_sf"/>
</dbReference>
<dbReference type="GO" id="GO:0003723">
    <property type="term" value="F:RNA binding"/>
    <property type="evidence" value="ECO:0007669"/>
    <property type="project" value="UniProtKB-UniRule"/>
</dbReference>
<dbReference type="InterPro" id="IPR035979">
    <property type="entry name" value="RBD_domain_sf"/>
</dbReference>
<reference evidence="5" key="2">
    <citation type="submission" date="2023-06" db="EMBL/GenBank/DDBJ databases">
        <authorList>
            <person name="Ma L."/>
            <person name="Liu K.-W."/>
            <person name="Li Z."/>
            <person name="Hsiao Y.-Y."/>
            <person name="Qi Y."/>
            <person name="Fu T."/>
            <person name="Tang G."/>
            <person name="Zhang D."/>
            <person name="Sun W.-H."/>
            <person name="Liu D.-K."/>
            <person name="Li Y."/>
            <person name="Chen G.-Z."/>
            <person name="Liu X.-D."/>
            <person name="Liao X.-Y."/>
            <person name="Jiang Y.-T."/>
            <person name="Yu X."/>
            <person name="Hao Y."/>
            <person name="Huang J."/>
            <person name="Zhao X.-W."/>
            <person name="Ke S."/>
            <person name="Chen Y.-Y."/>
            <person name="Wu W.-L."/>
            <person name="Hsu J.-L."/>
            <person name="Lin Y.-F."/>
            <person name="Huang M.-D."/>
            <person name="Li C.-Y."/>
            <person name="Huang L."/>
            <person name="Wang Z.-W."/>
            <person name="Zhao X."/>
            <person name="Zhong W.-Y."/>
            <person name="Peng D.-H."/>
            <person name="Ahmad S."/>
            <person name="Lan S."/>
            <person name="Zhang J.-S."/>
            <person name="Tsai W.-C."/>
            <person name="Van De Peer Y."/>
            <person name="Liu Z.-J."/>
        </authorList>
    </citation>
    <scope>NUCLEOTIDE SEQUENCE</scope>
    <source>
        <strain evidence="5">SCP</strain>
        <tissue evidence="5">Leaves</tissue>
    </source>
</reference>
<reference evidence="5" key="1">
    <citation type="journal article" date="2023" name="Nat. Commun.">
        <title>Diploid and tetraploid genomes of Acorus and the evolution of monocots.</title>
        <authorList>
            <person name="Ma L."/>
            <person name="Liu K.W."/>
            <person name="Li Z."/>
            <person name="Hsiao Y.Y."/>
            <person name="Qi Y."/>
            <person name="Fu T."/>
            <person name="Tang G.D."/>
            <person name="Zhang D."/>
            <person name="Sun W.H."/>
            <person name="Liu D.K."/>
            <person name="Li Y."/>
            <person name="Chen G.Z."/>
            <person name="Liu X.D."/>
            <person name="Liao X.Y."/>
            <person name="Jiang Y.T."/>
            <person name="Yu X."/>
            <person name="Hao Y."/>
            <person name="Huang J."/>
            <person name="Zhao X.W."/>
            <person name="Ke S."/>
            <person name="Chen Y.Y."/>
            <person name="Wu W.L."/>
            <person name="Hsu J.L."/>
            <person name="Lin Y.F."/>
            <person name="Huang M.D."/>
            <person name="Li C.Y."/>
            <person name="Huang L."/>
            <person name="Wang Z.W."/>
            <person name="Zhao X."/>
            <person name="Zhong W.Y."/>
            <person name="Peng D.H."/>
            <person name="Ahmad S."/>
            <person name="Lan S."/>
            <person name="Zhang J.S."/>
            <person name="Tsai W.C."/>
            <person name="Van de Peer Y."/>
            <person name="Liu Z.J."/>
        </authorList>
    </citation>
    <scope>NUCLEOTIDE SEQUENCE</scope>
    <source>
        <strain evidence="5">SCP</strain>
    </source>
</reference>
<dbReference type="PANTHER" id="PTHR48024:SF25">
    <property type="entry name" value="UBP1-ASSOCIATED PROTEIN 2C"/>
    <property type="match status" value="1"/>
</dbReference>
<dbReference type="SMART" id="SM00360">
    <property type="entry name" value="RRM"/>
    <property type="match status" value="2"/>
</dbReference>
<evidence type="ECO:0000313" key="5">
    <source>
        <dbReference type="EMBL" id="KAK1276318.1"/>
    </source>
</evidence>
<feature type="region of interest" description="Disordered" evidence="3">
    <location>
        <begin position="382"/>
        <end position="425"/>
    </location>
</feature>
<dbReference type="GO" id="GO:0005634">
    <property type="term" value="C:nucleus"/>
    <property type="evidence" value="ECO:0007669"/>
    <property type="project" value="TreeGrafter"/>
</dbReference>
<comment type="caution">
    <text evidence="5">The sequence shown here is derived from an EMBL/GenBank/DDBJ whole genome shotgun (WGS) entry which is preliminary data.</text>
</comment>
<evidence type="ECO:0000256" key="3">
    <source>
        <dbReference type="SAM" id="MobiDB-lite"/>
    </source>
</evidence>
<feature type="compositionally biased region" description="Polar residues" evidence="3">
    <location>
        <begin position="402"/>
        <end position="415"/>
    </location>
</feature>
<keyword evidence="6" id="KW-1185">Reference proteome</keyword>
<dbReference type="SUPFAM" id="SSF54928">
    <property type="entry name" value="RNA-binding domain, RBD"/>
    <property type="match status" value="2"/>
</dbReference>
<dbReference type="InterPro" id="IPR000504">
    <property type="entry name" value="RRM_dom"/>
</dbReference>
<feature type="region of interest" description="Disordered" evidence="3">
    <location>
        <begin position="1"/>
        <end position="21"/>
    </location>
</feature>
<proteinExistence type="predicted"/>
<dbReference type="PANTHER" id="PTHR48024">
    <property type="entry name" value="GEO13361P1-RELATED"/>
    <property type="match status" value="1"/>
</dbReference>
<dbReference type="Pfam" id="PF00076">
    <property type="entry name" value="RRM_1"/>
    <property type="match status" value="2"/>
</dbReference>
<sequence>MDPSNKKRKSDENGVPAALDGLPSALTKDDIAKIIDPFTREQLAEIVSSVATRSPDLLSSIRSIADRDPTQRKLFIRGLGWDTTTEGLRSLFSAFGDLEEAVVIADKNTGKSKGYGFITFRHIDGALLALKEPSKKIDGRMTVTQLASAGNTGGPTGGSAAAAVDTSQRKIYVANVPQDMPAERLLSHFSSYGEIEEGPLGFDKQTGKSRGFALFVYKTVEAARASLVDPVKMIDNSQLLCKLASEGKKGKPGQVPTDGPGAPAAPSQVPDGLGQNQPGPLSGQYGGAGGMGGMPSYGGFSGVPAGIGHHHNLTSSHQSSLSGPGLSAVSGQVPTSLGGVGGYGGGLGGSYGSMGSGTYGGMAAGGGYGGFGSSLYRGPPGSAGMPTGGFPETAGHYGLGSSAYQSQQNHPQLGSSPAAPRLPTGGMYSGIPPYY</sequence>
<organism evidence="5 6">
    <name type="scientific">Acorus gramineus</name>
    <name type="common">Dwarf sweet flag</name>
    <dbReference type="NCBI Taxonomy" id="55184"/>
    <lineage>
        <taxon>Eukaryota</taxon>
        <taxon>Viridiplantae</taxon>
        <taxon>Streptophyta</taxon>
        <taxon>Embryophyta</taxon>
        <taxon>Tracheophyta</taxon>
        <taxon>Spermatophyta</taxon>
        <taxon>Magnoliopsida</taxon>
        <taxon>Liliopsida</taxon>
        <taxon>Acoraceae</taxon>
        <taxon>Acorus</taxon>
    </lineage>
</organism>
<feature type="region of interest" description="Disordered" evidence="3">
    <location>
        <begin position="308"/>
        <end position="328"/>
    </location>
</feature>
<evidence type="ECO:0000256" key="1">
    <source>
        <dbReference type="ARBA" id="ARBA00022884"/>
    </source>
</evidence>
<evidence type="ECO:0000313" key="6">
    <source>
        <dbReference type="Proteomes" id="UP001179952"/>
    </source>
</evidence>
<dbReference type="PROSITE" id="PS50102">
    <property type="entry name" value="RRM"/>
    <property type="match status" value="2"/>
</dbReference>
<gene>
    <name evidence="5" type="ORF">QJS04_geneDACA011015</name>
</gene>
<dbReference type="InterPro" id="IPR050886">
    <property type="entry name" value="RNA-binding_reg"/>
</dbReference>
<dbReference type="Proteomes" id="UP001179952">
    <property type="component" value="Unassembled WGS sequence"/>
</dbReference>
<feature type="domain" description="RRM" evidence="4">
    <location>
        <begin position="72"/>
        <end position="149"/>
    </location>
</feature>
<feature type="compositionally biased region" description="Polar residues" evidence="3">
    <location>
        <begin position="313"/>
        <end position="322"/>
    </location>
</feature>
<accession>A0AAV9BJ02</accession>
<feature type="domain" description="RRM" evidence="4">
    <location>
        <begin position="169"/>
        <end position="246"/>
    </location>
</feature>
<evidence type="ECO:0000259" key="4">
    <source>
        <dbReference type="PROSITE" id="PS50102"/>
    </source>
</evidence>
<dbReference type="EMBL" id="JAUJYN010000003">
    <property type="protein sequence ID" value="KAK1276318.1"/>
    <property type="molecule type" value="Genomic_DNA"/>
</dbReference>
<name>A0AAV9BJ02_ACOGR</name>
<keyword evidence="1 2" id="KW-0694">RNA-binding</keyword>
<dbReference type="AlphaFoldDB" id="A0AAV9BJ02"/>
<protein>
    <recommendedName>
        <fullName evidence="4">RRM domain-containing protein</fullName>
    </recommendedName>
</protein>
<feature type="region of interest" description="Disordered" evidence="3">
    <location>
        <begin position="247"/>
        <end position="288"/>
    </location>
</feature>
<dbReference type="Gene3D" id="3.30.70.330">
    <property type="match status" value="2"/>
</dbReference>
<evidence type="ECO:0000256" key="2">
    <source>
        <dbReference type="PROSITE-ProRule" id="PRU00176"/>
    </source>
</evidence>
<dbReference type="FunFam" id="3.30.70.330:FF:000529">
    <property type="entry name" value="UBP1-associated protein 2C isoform A"/>
    <property type="match status" value="1"/>
</dbReference>